<dbReference type="GO" id="GO:0016818">
    <property type="term" value="F:hydrolase activity, acting on acid anhydrides, in phosphorus-containing anhydrides"/>
    <property type="evidence" value="ECO:0007669"/>
    <property type="project" value="InterPro"/>
</dbReference>
<keyword evidence="2" id="KW-0378">Hydrolase</keyword>
<dbReference type="GO" id="GO:0008270">
    <property type="term" value="F:zinc ion binding"/>
    <property type="evidence" value="ECO:0007669"/>
    <property type="project" value="InterPro"/>
</dbReference>
<dbReference type="Pfam" id="PF08797">
    <property type="entry name" value="HIRAN"/>
    <property type="match status" value="1"/>
</dbReference>
<dbReference type="InterPro" id="IPR014905">
    <property type="entry name" value="HIRAN"/>
</dbReference>
<gene>
    <name evidence="4" type="ORF">SAMN05216463_10730</name>
</gene>
<name>A0A1M6TV44_XYLRU</name>
<dbReference type="AlphaFoldDB" id="A0A1M6TV44"/>
<keyword evidence="1" id="KW-0479">Metal-binding</keyword>
<dbReference type="Proteomes" id="UP000184130">
    <property type="component" value="Unassembled WGS sequence"/>
</dbReference>
<organism evidence="4 5">
    <name type="scientific">Xylanibacter ruminicola</name>
    <name type="common">Prevotella ruminicola</name>
    <dbReference type="NCBI Taxonomy" id="839"/>
    <lineage>
        <taxon>Bacteria</taxon>
        <taxon>Pseudomonadati</taxon>
        <taxon>Bacteroidota</taxon>
        <taxon>Bacteroidia</taxon>
        <taxon>Bacteroidales</taxon>
        <taxon>Prevotellaceae</taxon>
        <taxon>Xylanibacter</taxon>
    </lineage>
</organism>
<sequence>MTEFEVTGITYQIGRGLPREEAKAAANKFIMSLKAGTPLILVAEPNNAHDENAIAVYINYTQHIGYIKSTSCLEVKPLLDEDGQCNALVSGNDGNITMFITIPDVQDPPITTRTHKRVLPANPLPEVLCMDYTEQEKALQVVAPRLSKMKPTVENIPTLLTMVQSYMPLASLSLCYEDYYWRDHILRNLRSACKLNLEPELKQKLTEIRNKLSDIEGDMTRSVDHPKFKLMERQLEQLRTLAQSNDGLIAKFDKHIATSGSTVKEELKKLTDWFKSMPRLMLRDYQNHEKLAECLGYQHVSRKELYEVYAAIIIIEMYTRVSDESTDDFNDILEYTGRVKGMLAASWTTERYDALWDAILSIPAVKWQAKKVGKQQNTTFNRNLIANILHTMIDKHVFAPSASNQTICEALEGTKDHSVRSALGTALKDKALKTDIERLIEEMNR</sequence>
<dbReference type="OrthoDB" id="1083189at2"/>
<dbReference type="RefSeq" id="WP_073206835.1">
    <property type="nucleotide sequence ID" value="NZ_FRBD01000007.1"/>
</dbReference>
<feature type="domain" description="HIRAN" evidence="3">
    <location>
        <begin position="24"/>
        <end position="94"/>
    </location>
</feature>
<protein>
    <submittedName>
        <fullName evidence="4">HIRAN domain-containing protein</fullName>
    </submittedName>
</protein>
<evidence type="ECO:0000259" key="3">
    <source>
        <dbReference type="Pfam" id="PF08797"/>
    </source>
</evidence>
<proteinExistence type="predicted"/>
<evidence type="ECO:0000256" key="1">
    <source>
        <dbReference type="ARBA" id="ARBA00022723"/>
    </source>
</evidence>
<reference evidence="4 5" key="1">
    <citation type="submission" date="2016-11" db="EMBL/GenBank/DDBJ databases">
        <authorList>
            <person name="Jaros S."/>
            <person name="Januszkiewicz K."/>
            <person name="Wedrychowicz H."/>
        </authorList>
    </citation>
    <scope>NUCLEOTIDE SEQUENCE [LARGE SCALE GENOMIC DNA]</scope>
    <source>
        <strain evidence="4 5">KHT3</strain>
    </source>
</reference>
<evidence type="ECO:0000256" key="2">
    <source>
        <dbReference type="ARBA" id="ARBA00022801"/>
    </source>
</evidence>
<dbReference type="GO" id="GO:0003676">
    <property type="term" value="F:nucleic acid binding"/>
    <property type="evidence" value="ECO:0007669"/>
    <property type="project" value="InterPro"/>
</dbReference>
<evidence type="ECO:0000313" key="4">
    <source>
        <dbReference type="EMBL" id="SHK60763.1"/>
    </source>
</evidence>
<dbReference type="Gene3D" id="3.30.70.2330">
    <property type="match status" value="1"/>
</dbReference>
<accession>A0A1M6TV44</accession>
<dbReference type="EMBL" id="FRBD01000007">
    <property type="protein sequence ID" value="SHK60763.1"/>
    <property type="molecule type" value="Genomic_DNA"/>
</dbReference>
<evidence type="ECO:0000313" key="5">
    <source>
        <dbReference type="Proteomes" id="UP000184130"/>
    </source>
</evidence>